<evidence type="ECO:0000313" key="1">
    <source>
        <dbReference type="EMBL" id="KAA0190148.1"/>
    </source>
</evidence>
<dbReference type="OrthoDB" id="3219396at2759"/>
<organism evidence="1 2">
    <name type="scientific">Fasciolopsis buskii</name>
    <dbReference type="NCBI Taxonomy" id="27845"/>
    <lineage>
        <taxon>Eukaryota</taxon>
        <taxon>Metazoa</taxon>
        <taxon>Spiralia</taxon>
        <taxon>Lophotrochozoa</taxon>
        <taxon>Platyhelminthes</taxon>
        <taxon>Trematoda</taxon>
        <taxon>Digenea</taxon>
        <taxon>Plagiorchiida</taxon>
        <taxon>Echinostomata</taxon>
        <taxon>Echinostomatoidea</taxon>
        <taxon>Fasciolidae</taxon>
        <taxon>Fasciolopsis</taxon>
    </lineage>
</organism>
<sequence length="302" mass="34419">MIEVIGKHLERILVKSHPVQLQLSNFHCETTIDLSNFEVDSSSIESIRLFCLVPVFPERLVSCKGSPCQTVQMKHHNLGTFPPVGCQCQKYSNQRLVRLHHCCSGLLVGQWEKSNIAFVHASYTLANIDGVLKSLLSSRRRKSQIILNTSGGRLSDWAHDVNACLVISDGNGHILLTNTWRSFDCPTGQKILINRSELTTHIPFVRPIKACFKVGTFDIVFTNLFLVRFLVFRTDGKCLWNLSEWANVVEAIDELVQFGEEDGDRWRFEIRNKIGDLTGIILRDQNQSYKLIELEIDVKKHE</sequence>
<proteinExistence type="predicted"/>
<name>A0A8E0RT32_9TREM</name>
<dbReference type="AlphaFoldDB" id="A0A8E0RT32"/>
<reference evidence="1" key="1">
    <citation type="submission" date="2019-05" db="EMBL/GenBank/DDBJ databases">
        <title>Annotation for the trematode Fasciolopsis buski.</title>
        <authorList>
            <person name="Choi Y.-J."/>
        </authorList>
    </citation>
    <scope>NUCLEOTIDE SEQUENCE</scope>
    <source>
        <strain evidence="1">HT</strain>
        <tissue evidence="1">Whole worm</tissue>
    </source>
</reference>
<evidence type="ECO:0000313" key="2">
    <source>
        <dbReference type="Proteomes" id="UP000728185"/>
    </source>
</evidence>
<dbReference type="EMBL" id="LUCM01007333">
    <property type="protein sequence ID" value="KAA0190148.1"/>
    <property type="molecule type" value="Genomic_DNA"/>
</dbReference>
<accession>A0A8E0RT32</accession>
<gene>
    <name evidence="1" type="ORF">FBUS_10676</name>
</gene>
<dbReference type="Proteomes" id="UP000728185">
    <property type="component" value="Unassembled WGS sequence"/>
</dbReference>
<keyword evidence="2" id="KW-1185">Reference proteome</keyword>
<protein>
    <submittedName>
        <fullName evidence="1">Uncharacterized protein</fullName>
    </submittedName>
</protein>
<comment type="caution">
    <text evidence="1">The sequence shown here is derived from an EMBL/GenBank/DDBJ whole genome shotgun (WGS) entry which is preliminary data.</text>
</comment>